<dbReference type="EMBL" id="JACDUU010000001">
    <property type="protein sequence ID" value="MBA2870427.1"/>
    <property type="molecule type" value="Genomic_DNA"/>
</dbReference>
<dbReference type="NCBIfam" id="NF010193">
    <property type="entry name" value="PRK13672.1"/>
    <property type="match status" value="1"/>
</dbReference>
<dbReference type="RefSeq" id="WP_181536174.1">
    <property type="nucleotide sequence ID" value="NZ_JACDUU010000001.1"/>
</dbReference>
<protein>
    <recommendedName>
        <fullName evidence="1">UPF0346 protein HNQ85_000685</fullName>
    </recommendedName>
</protein>
<name>A0A7V9YXT1_9BACL</name>
<comment type="caution">
    <text evidence="3">The sequence shown here is derived from an EMBL/GenBank/DDBJ whole genome shotgun (WGS) entry which is preliminary data.</text>
</comment>
<evidence type="ECO:0000313" key="4">
    <source>
        <dbReference type="Proteomes" id="UP000580891"/>
    </source>
</evidence>
<dbReference type="Pfam" id="PF06855">
    <property type="entry name" value="YozE_SAM_like"/>
    <property type="match status" value="1"/>
</dbReference>
<dbReference type="InterPro" id="IPR023089">
    <property type="entry name" value="YozE_SAM-like"/>
</dbReference>
<accession>A0A7V9YXT1</accession>
<dbReference type="AlphaFoldDB" id="A0A7V9YXT1"/>
<evidence type="ECO:0000256" key="1">
    <source>
        <dbReference type="HAMAP-Rule" id="MF_01538"/>
    </source>
</evidence>
<dbReference type="Proteomes" id="UP000580891">
    <property type="component" value="Unassembled WGS sequence"/>
</dbReference>
<dbReference type="InterPro" id="IPR010673">
    <property type="entry name" value="UPF0346"/>
</dbReference>
<keyword evidence="4" id="KW-1185">Reference proteome</keyword>
<gene>
    <name evidence="3" type="ORF">HNQ85_000685</name>
</gene>
<dbReference type="PIRSF" id="PIRSF037262">
    <property type="entry name" value="UCP037262"/>
    <property type="match status" value="1"/>
</dbReference>
<organism evidence="3 4">
    <name type="scientific">[Anoxybacillus] calidus</name>
    <dbReference type="NCBI Taxonomy" id="575178"/>
    <lineage>
        <taxon>Bacteria</taxon>
        <taxon>Bacillati</taxon>
        <taxon>Bacillota</taxon>
        <taxon>Bacilli</taxon>
        <taxon>Bacillales</taxon>
        <taxon>Anoxybacillaceae</taxon>
        <taxon>Paranoxybacillus</taxon>
    </lineage>
</organism>
<dbReference type="InterPro" id="IPR036806">
    <property type="entry name" value="YozE_SAM-like_sf"/>
</dbReference>
<feature type="domain" description="YozE SAM-like" evidence="2">
    <location>
        <begin position="4"/>
        <end position="70"/>
    </location>
</feature>
<reference evidence="3 4" key="1">
    <citation type="submission" date="2020-07" db="EMBL/GenBank/DDBJ databases">
        <title>Genomic Encyclopedia of Type Strains, Phase IV (KMG-IV): sequencing the most valuable type-strain genomes for metagenomic binning, comparative biology and taxonomic classification.</title>
        <authorList>
            <person name="Goeker M."/>
        </authorList>
    </citation>
    <scope>NUCLEOTIDE SEQUENCE [LARGE SCALE GENOMIC DNA]</scope>
    <source>
        <strain evidence="3 4">DSM 25220</strain>
    </source>
</reference>
<dbReference type="SUPFAM" id="SSF140652">
    <property type="entry name" value="YozE-like"/>
    <property type="match status" value="1"/>
</dbReference>
<evidence type="ECO:0000259" key="2">
    <source>
        <dbReference type="Pfam" id="PF06855"/>
    </source>
</evidence>
<sequence length="76" mass="9362">MRKSFYHYLLTFRDGQKDDPFVSFANHAYHDHGFPKSSSDYDEISRYLELNGDYLESMSIFDQIWERYMQEMWIVY</sequence>
<comment type="similarity">
    <text evidence="1">Belongs to the UPF0346 family.</text>
</comment>
<dbReference type="HAMAP" id="MF_01538">
    <property type="entry name" value="UPF0346"/>
    <property type="match status" value="1"/>
</dbReference>
<dbReference type="Gene3D" id="1.10.150.260">
    <property type="entry name" value="YozE SAM-like"/>
    <property type="match status" value="1"/>
</dbReference>
<proteinExistence type="inferred from homology"/>
<evidence type="ECO:0000313" key="3">
    <source>
        <dbReference type="EMBL" id="MBA2870427.1"/>
    </source>
</evidence>